<accession>A0A448WPY1</accession>
<proteinExistence type="inferred from homology"/>
<dbReference type="GO" id="GO:0005886">
    <property type="term" value="C:plasma membrane"/>
    <property type="evidence" value="ECO:0007669"/>
    <property type="project" value="TreeGrafter"/>
</dbReference>
<evidence type="ECO:0000313" key="7">
    <source>
        <dbReference type="EMBL" id="VEL17237.1"/>
    </source>
</evidence>
<keyword evidence="5 6" id="KW-0472">Membrane</keyword>
<dbReference type="AlphaFoldDB" id="A0A448WPY1"/>
<evidence type="ECO:0000256" key="4">
    <source>
        <dbReference type="ARBA" id="ARBA00022989"/>
    </source>
</evidence>
<evidence type="ECO:0000256" key="5">
    <source>
        <dbReference type="ARBA" id="ARBA00023136"/>
    </source>
</evidence>
<evidence type="ECO:0000256" key="6">
    <source>
        <dbReference type="SAM" id="Phobius"/>
    </source>
</evidence>
<organism evidence="7 8">
    <name type="scientific">Protopolystoma xenopodis</name>
    <dbReference type="NCBI Taxonomy" id="117903"/>
    <lineage>
        <taxon>Eukaryota</taxon>
        <taxon>Metazoa</taxon>
        <taxon>Spiralia</taxon>
        <taxon>Lophotrochozoa</taxon>
        <taxon>Platyhelminthes</taxon>
        <taxon>Monogenea</taxon>
        <taxon>Polyopisthocotylea</taxon>
        <taxon>Polystomatidea</taxon>
        <taxon>Polystomatidae</taxon>
        <taxon>Protopolystoma</taxon>
    </lineage>
</organism>
<evidence type="ECO:0000256" key="1">
    <source>
        <dbReference type="ARBA" id="ARBA00004141"/>
    </source>
</evidence>
<keyword evidence="4 6" id="KW-1133">Transmembrane helix</keyword>
<sequence>TTFHQQRLPAWQPIVTARNVFPFFLIVGIIFVPLGAFLLVSSNQIVEKIVDYTHCLSVEDNRTMCSESVKNPSFVNKYQYCHCRIEISLEQDIPYPVYVYYGLTNFYQNHRRYVRSRDDNQLNGKFQESLTSDCDPYRYYQNSTMQFAPCGAIAMSIFNGWLHFFLSTYYPL</sequence>
<protein>
    <recommendedName>
        <fullName evidence="9">Cell cycle control protein 50A</fullName>
    </recommendedName>
</protein>
<dbReference type="GO" id="GO:0005783">
    <property type="term" value="C:endoplasmic reticulum"/>
    <property type="evidence" value="ECO:0007669"/>
    <property type="project" value="TreeGrafter"/>
</dbReference>
<name>A0A448WPY1_9PLAT</name>
<dbReference type="PANTHER" id="PTHR10926">
    <property type="entry name" value="CELL CYCLE CONTROL PROTEIN 50"/>
    <property type="match status" value="1"/>
</dbReference>
<feature type="transmembrane region" description="Helical" evidence="6">
    <location>
        <begin position="147"/>
        <end position="166"/>
    </location>
</feature>
<comment type="caution">
    <text evidence="7">The sequence shown here is derived from an EMBL/GenBank/DDBJ whole genome shotgun (WGS) entry which is preliminary data.</text>
</comment>
<dbReference type="GO" id="GO:0005794">
    <property type="term" value="C:Golgi apparatus"/>
    <property type="evidence" value="ECO:0007669"/>
    <property type="project" value="TreeGrafter"/>
</dbReference>
<comment type="subcellular location">
    <subcellularLocation>
        <location evidence="1">Membrane</location>
        <topology evidence="1">Multi-pass membrane protein</topology>
    </subcellularLocation>
</comment>
<dbReference type="Proteomes" id="UP000784294">
    <property type="component" value="Unassembled WGS sequence"/>
</dbReference>
<evidence type="ECO:0000256" key="2">
    <source>
        <dbReference type="ARBA" id="ARBA00009457"/>
    </source>
</evidence>
<gene>
    <name evidence="7" type="ORF">PXEA_LOCUS10677</name>
</gene>
<evidence type="ECO:0008006" key="9">
    <source>
        <dbReference type="Google" id="ProtNLM"/>
    </source>
</evidence>
<evidence type="ECO:0000313" key="8">
    <source>
        <dbReference type="Proteomes" id="UP000784294"/>
    </source>
</evidence>
<feature type="transmembrane region" description="Helical" evidence="6">
    <location>
        <begin position="20"/>
        <end position="40"/>
    </location>
</feature>
<keyword evidence="3 6" id="KW-0812">Transmembrane</keyword>
<dbReference type="PANTHER" id="PTHR10926:SF0">
    <property type="entry name" value="CDC50, ISOFORM A"/>
    <property type="match status" value="1"/>
</dbReference>
<dbReference type="InterPro" id="IPR005045">
    <property type="entry name" value="CDC50/LEM3_fam"/>
</dbReference>
<comment type="similarity">
    <text evidence="2">Belongs to the CDC50/LEM3 family.</text>
</comment>
<dbReference type="EMBL" id="CAAALY010031695">
    <property type="protein sequence ID" value="VEL17237.1"/>
    <property type="molecule type" value="Genomic_DNA"/>
</dbReference>
<dbReference type="OrthoDB" id="340608at2759"/>
<keyword evidence="8" id="KW-1185">Reference proteome</keyword>
<feature type="non-terminal residue" evidence="7">
    <location>
        <position position="172"/>
    </location>
</feature>
<dbReference type="Pfam" id="PF03381">
    <property type="entry name" value="CDC50"/>
    <property type="match status" value="1"/>
</dbReference>
<reference evidence="7" key="1">
    <citation type="submission" date="2018-11" db="EMBL/GenBank/DDBJ databases">
        <authorList>
            <consortium name="Pathogen Informatics"/>
        </authorList>
    </citation>
    <scope>NUCLEOTIDE SEQUENCE</scope>
</reference>
<evidence type="ECO:0000256" key="3">
    <source>
        <dbReference type="ARBA" id="ARBA00022692"/>
    </source>
</evidence>